<dbReference type="SMART" id="SM00534">
    <property type="entry name" value="MUTSac"/>
    <property type="match status" value="1"/>
</dbReference>
<keyword evidence="4" id="KW-0812">Transmembrane</keyword>
<keyword evidence="4" id="KW-0472">Membrane</keyword>
<evidence type="ECO:0000259" key="5">
    <source>
        <dbReference type="SMART" id="SM00534"/>
    </source>
</evidence>
<dbReference type="InterPro" id="IPR045076">
    <property type="entry name" value="MutS"/>
</dbReference>
<feature type="transmembrane region" description="Helical" evidence="4">
    <location>
        <begin position="207"/>
        <end position="227"/>
    </location>
</feature>
<gene>
    <name evidence="6" type="ORF">OSR52_10025</name>
</gene>
<keyword evidence="3" id="KW-0238">DNA-binding</keyword>
<feature type="domain" description="DNA mismatch repair proteins mutS family" evidence="5">
    <location>
        <begin position="415"/>
        <end position="587"/>
    </location>
</feature>
<evidence type="ECO:0000313" key="6">
    <source>
        <dbReference type="EMBL" id="MDG3586206.1"/>
    </source>
</evidence>
<dbReference type="InterPro" id="IPR000432">
    <property type="entry name" value="DNA_mismatch_repair_MutS_C"/>
</dbReference>
<dbReference type="SUPFAM" id="SSF52540">
    <property type="entry name" value="P-loop containing nucleoside triphosphate hydrolases"/>
    <property type="match status" value="1"/>
</dbReference>
<keyword evidence="4" id="KW-1133">Transmembrane helix</keyword>
<dbReference type="Proteomes" id="UP001153642">
    <property type="component" value="Unassembled WGS sequence"/>
</dbReference>
<dbReference type="Pfam" id="PF00488">
    <property type="entry name" value="MutS_V"/>
    <property type="match status" value="1"/>
</dbReference>
<dbReference type="Gene3D" id="3.40.50.300">
    <property type="entry name" value="P-loop containing nucleotide triphosphate hydrolases"/>
    <property type="match status" value="1"/>
</dbReference>
<evidence type="ECO:0000256" key="1">
    <source>
        <dbReference type="ARBA" id="ARBA00022741"/>
    </source>
</evidence>
<organism evidence="6 7">
    <name type="scientific">Galbibacter pacificus</name>
    <dbReference type="NCBI Taxonomy" id="2996052"/>
    <lineage>
        <taxon>Bacteria</taxon>
        <taxon>Pseudomonadati</taxon>
        <taxon>Bacteroidota</taxon>
        <taxon>Flavobacteriia</taxon>
        <taxon>Flavobacteriales</taxon>
        <taxon>Flavobacteriaceae</taxon>
        <taxon>Galbibacter</taxon>
    </lineage>
</organism>
<evidence type="ECO:0000256" key="3">
    <source>
        <dbReference type="ARBA" id="ARBA00023125"/>
    </source>
</evidence>
<evidence type="ECO:0000256" key="4">
    <source>
        <dbReference type="SAM" id="Phobius"/>
    </source>
</evidence>
<reference evidence="6" key="1">
    <citation type="submission" date="2022-11" db="EMBL/GenBank/DDBJ databases">
        <title>High-quality draft genome sequence of Galbibacter sp. strain CMA-7.</title>
        <authorList>
            <person name="Wei L."/>
            <person name="Dong C."/>
            <person name="Shao Z."/>
        </authorList>
    </citation>
    <scope>NUCLEOTIDE SEQUENCE</scope>
    <source>
        <strain evidence="6">CMA-7</strain>
    </source>
</reference>
<evidence type="ECO:0000313" key="7">
    <source>
        <dbReference type="Proteomes" id="UP001153642"/>
    </source>
</evidence>
<dbReference type="PANTHER" id="PTHR11361:SF99">
    <property type="entry name" value="DNA MISMATCH REPAIR PROTEIN"/>
    <property type="match status" value="1"/>
</dbReference>
<accession>A0ABT6FSY0</accession>
<keyword evidence="2" id="KW-0067">ATP-binding</keyword>
<keyword evidence="7" id="KW-1185">Reference proteome</keyword>
<proteinExistence type="predicted"/>
<protein>
    <submittedName>
        <fullName evidence="6">DNA mismatch repair protein MutS</fullName>
    </submittedName>
</protein>
<feature type="transmembrane region" description="Helical" evidence="4">
    <location>
        <begin position="53"/>
        <end position="75"/>
    </location>
</feature>
<sequence>MKNPSQYYKNKLQLFNQQYTAVKKSLVIISFFRLLSFLLIVFFIYWFWGVLSIMIPCIIVSIALFLFLVTKYSVFKYKRDKIRERIHINKAELKVLEKNFSFLPSGKEFSNYTHDYSHDIDLFGKGSFFQYSNRTATKAGTETLANLYAENAVDRIPEKQEAIRELAKKVEWRQDYSATATLVKVKVSAKKIAKWLQSHQPIVKKSLVWLPYAFSACSMAIITLAVFNIVPSSLIMYWFVLGLGVSGSYVKKVNQLAQNTSKAQDTFQQYHQLIAKIESETFSSTLLKEKQQIVLGQHKSTSLLIKKFSKALDALEQRANILISIPANAFLLMDLYNIHRIEKWIHQHKNKVEKWFEVIAFFDAYNSLGNFTFNHPHYAFPAININETVINAKAMGHPLIQETKLVYNDFKIIREHFFVITGANMAGKSTFLRTVSLHIVMANCGLPVCAASSEYSPIKLITSMRTADSLTDDASYFYAELKRLKLIVDKIKTDTYFVVLDEILKGTNSKDKAIGSKKFIQKLSASRSTGIIATHDLSLCQVANNNDKVANYFFEAFIDGKALTFDYTFKEGICENMNASFLLENMGIV</sequence>
<dbReference type="PANTHER" id="PTHR11361">
    <property type="entry name" value="DNA MISMATCH REPAIR PROTEIN MUTS FAMILY MEMBER"/>
    <property type="match status" value="1"/>
</dbReference>
<feature type="transmembrane region" description="Helical" evidence="4">
    <location>
        <begin position="26"/>
        <end position="47"/>
    </location>
</feature>
<dbReference type="EMBL" id="JAPMUA010000003">
    <property type="protein sequence ID" value="MDG3586206.1"/>
    <property type="molecule type" value="Genomic_DNA"/>
</dbReference>
<evidence type="ECO:0000256" key="2">
    <source>
        <dbReference type="ARBA" id="ARBA00022840"/>
    </source>
</evidence>
<dbReference type="InterPro" id="IPR027417">
    <property type="entry name" value="P-loop_NTPase"/>
</dbReference>
<keyword evidence="1" id="KW-0547">Nucleotide-binding</keyword>
<comment type="caution">
    <text evidence="6">The sequence shown here is derived from an EMBL/GenBank/DDBJ whole genome shotgun (WGS) entry which is preliminary data.</text>
</comment>
<name>A0ABT6FSY0_9FLAO</name>